<evidence type="ECO:0000256" key="2">
    <source>
        <dbReference type="ARBA" id="ARBA00022737"/>
    </source>
</evidence>
<comment type="caution">
    <text evidence="4">The sequence shown here is derived from an EMBL/GenBank/DDBJ whole genome shotgun (WGS) entry which is preliminary data.</text>
</comment>
<dbReference type="EMBL" id="MNAD01000222">
    <property type="protein sequence ID" value="OJT14900.1"/>
    <property type="molecule type" value="Genomic_DNA"/>
</dbReference>
<reference evidence="4 5" key="1">
    <citation type="submission" date="2016-10" db="EMBL/GenBank/DDBJ databases">
        <title>Genome sequence of the basidiomycete white-rot fungus Trametes pubescens.</title>
        <authorList>
            <person name="Makela M.R."/>
            <person name="Granchi Z."/>
            <person name="Peng M."/>
            <person name="De Vries R.P."/>
            <person name="Grigoriev I."/>
            <person name="Riley R."/>
            <person name="Hilden K."/>
        </authorList>
    </citation>
    <scope>NUCLEOTIDE SEQUENCE [LARGE SCALE GENOMIC DNA]</scope>
    <source>
        <strain evidence="4 5">FBCC735</strain>
    </source>
</reference>
<feature type="repeat" description="WD" evidence="3">
    <location>
        <begin position="281"/>
        <end position="313"/>
    </location>
</feature>
<dbReference type="PANTHER" id="PTHR44019:SF8">
    <property type="entry name" value="POC1 CENTRIOLAR PROTEIN HOMOLOG"/>
    <property type="match status" value="1"/>
</dbReference>
<dbReference type="InterPro" id="IPR011047">
    <property type="entry name" value="Quinoprotein_ADH-like_sf"/>
</dbReference>
<evidence type="ECO:0000313" key="4">
    <source>
        <dbReference type="EMBL" id="OJT14900.1"/>
    </source>
</evidence>
<organism evidence="4 5">
    <name type="scientific">Trametes pubescens</name>
    <name type="common">White-rot fungus</name>
    <dbReference type="NCBI Taxonomy" id="154538"/>
    <lineage>
        <taxon>Eukaryota</taxon>
        <taxon>Fungi</taxon>
        <taxon>Dikarya</taxon>
        <taxon>Basidiomycota</taxon>
        <taxon>Agaricomycotina</taxon>
        <taxon>Agaricomycetes</taxon>
        <taxon>Polyporales</taxon>
        <taxon>Polyporaceae</taxon>
        <taxon>Trametes</taxon>
    </lineage>
</organism>
<dbReference type="InterPro" id="IPR001680">
    <property type="entry name" value="WD40_rpt"/>
</dbReference>
<dbReference type="Pfam" id="PF00400">
    <property type="entry name" value="WD40"/>
    <property type="match status" value="3"/>
</dbReference>
<evidence type="ECO:0000313" key="5">
    <source>
        <dbReference type="Proteomes" id="UP000184267"/>
    </source>
</evidence>
<accession>A0A1M2W573</accession>
<evidence type="ECO:0000256" key="1">
    <source>
        <dbReference type="ARBA" id="ARBA00022574"/>
    </source>
</evidence>
<dbReference type="OrthoDB" id="6262491at2759"/>
<name>A0A1M2W573_TRAPU</name>
<dbReference type="SMART" id="SM00320">
    <property type="entry name" value="WD40"/>
    <property type="match status" value="5"/>
</dbReference>
<dbReference type="Proteomes" id="UP000184267">
    <property type="component" value="Unassembled WGS sequence"/>
</dbReference>
<keyword evidence="1 3" id="KW-0853">WD repeat</keyword>
<gene>
    <name evidence="4" type="ORF">TRAPUB_8550</name>
</gene>
<dbReference type="AlphaFoldDB" id="A0A1M2W573"/>
<dbReference type="STRING" id="154538.A0A1M2W573"/>
<proteinExistence type="predicted"/>
<sequence length="390" mass="41411">MSSHQDDKTVPPAYRKSAEQFLHVTPTARAVSSDTNWIASGFEDGTILLIHVPNPRTSSMHQASGHPIRALAFSGQDPPRLACADSRDLLTAWRIHRIQPTGGEPMLEGLAPTRRGPGCSPTDSEHILALAWSADTTQITACYKHGCLFSWYPIAGGQTFDWLASDDSAFPLTFAVISPDSRLLAYGGADGLCHIWNIECRAPQAALNTDPGHTILGAQFDTSRRSRPRIVTWCSAHHARTWDACNGAPLACTRAHSARVRDACLSPNDKLLGCSSFEPLRGASAAPVTSVLFSPGGEFIASAATDGAVCLWEARDVTGPPRVFTTHGGEAALVAFGGDGAVLVSAATDGLVHIGPTPVVEPGRGRVSMVRRLLPSLCIGGISRGQEVRL</sequence>
<keyword evidence="2" id="KW-0677">Repeat</keyword>
<dbReference type="PANTHER" id="PTHR44019">
    <property type="entry name" value="WD REPEAT-CONTAINING PROTEIN 55"/>
    <property type="match status" value="1"/>
</dbReference>
<protein>
    <submittedName>
        <fullName evidence="4">Uncharacterized protein</fullName>
    </submittedName>
</protein>
<dbReference type="PROSITE" id="PS50082">
    <property type="entry name" value="WD_REPEATS_2"/>
    <property type="match status" value="1"/>
</dbReference>
<dbReference type="Gene3D" id="2.130.10.10">
    <property type="entry name" value="YVTN repeat-like/Quinoprotein amine dehydrogenase"/>
    <property type="match status" value="3"/>
</dbReference>
<dbReference type="InterPro" id="IPR015943">
    <property type="entry name" value="WD40/YVTN_repeat-like_dom_sf"/>
</dbReference>
<keyword evidence="5" id="KW-1185">Reference proteome</keyword>
<dbReference type="SUPFAM" id="SSF50998">
    <property type="entry name" value="Quinoprotein alcohol dehydrogenase-like"/>
    <property type="match status" value="1"/>
</dbReference>
<dbReference type="InterPro" id="IPR050505">
    <property type="entry name" value="WDR55/POC1"/>
</dbReference>
<dbReference type="PROSITE" id="PS50294">
    <property type="entry name" value="WD_REPEATS_REGION"/>
    <property type="match status" value="1"/>
</dbReference>
<evidence type="ECO:0000256" key="3">
    <source>
        <dbReference type="PROSITE-ProRule" id="PRU00221"/>
    </source>
</evidence>